<evidence type="ECO:0000313" key="4">
    <source>
        <dbReference type="Proteomes" id="UP000297861"/>
    </source>
</evidence>
<comment type="similarity">
    <text evidence="1">Belongs to the RlpA family.</text>
</comment>
<dbReference type="Pfam" id="PF03330">
    <property type="entry name" value="DPBB_1"/>
    <property type="match status" value="1"/>
</dbReference>
<feature type="domain" description="RlpA-like protein double-psi beta-barrel" evidence="2">
    <location>
        <begin position="28"/>
        <end position="117"/>
    </location>
</feature>
<dbReference type="PANTHER" id="PTHR34183">
    <property type="entry name" value="ENDOLYTIC PEPTIDOGLYCAN TRANSGLYCOSYLASE RLPA"/>
    <property type="match status" value="1"/>
</dbReference>
<dbReference type="CDD" id="cd22268">
    <property type="entry name" value="DPBB_RlpA-like"/>
    <property type="match status" value="1"/>
</dbReference>
<dbReference type="OrthoDB" id="9779128at2"/>
<keyword evidence="4" id="KW-1185">Reference proteome</keyword>
<evidence type="ECO:0000259" key="2">
    <source>
        <dbReference type="Pfam" id="PF03330"/>
    </source>
</evidence>
<dbReference type="RefSeq" id="WP_051290693.1">
    <property type="nucleotide sequence ID" value="NZ_AP028867.1"/>
</dbReference>
<dbReference type="InterPro" id="IPR036908">
    <property type="entry name" value="RlpA-like_sf"/>
</dbReference>
<dbReference type="Gene3D" id="2.40.40.10">
    <property type="entry name" value="RlpA-like domain"/>
    <property type="match status" value="1"/>
</dbReference>
<sequence>MRTTLLLLLFLFFCPILLLFAQDKIKTETGAATYYARRFHNKPTASGITYSRDDFVCAHKKHPFGTLLKVRNKANDKIVIVKVIDRGPHAKNRVIDLSYAAARAIDMVRQGVVAVEITEYIRKEPYFKVIKGLQIDTLLTLTSTRNIKQQLKYISEMPAYNHNF</sequence>
<dbReference type="InterPro" id="IPR012997">
    <property type="entry name" value="RplA"/>
</dbReference>
<proteinExistence type="inferred from homology"/>
<organism evidence="3 4">
    <name type="scientific">Dysgonomonas capnocytophagoides</name>
    <dbReference type="NCBI Taxonomy" id="45254"/>
    <lineage>
        <taxon>Bacteria</taxon>
        <taxon>Pseudomonadati</taxon>
        <taxon>Bacteroidota</taxon>
        <taxon>Bacteroidia</taxon>
        <taxon>Bacteroidales</taxon>
        <taxon>Dysgonomonadaceae</taxon>
        <taxon>Dysgonomonas</taxon>
    </lineage>
</organism>
<evidence type="ECO:0000256" key="1">
    <source>
        <dbReference type="RuleBase" id="RU003495"/>
    </source>
</evidence>
<protein>
    <submittedName>
        <fullName evidence="3">Septal ring lytic transglycosylase RlpA family protein</fullName>
    </submittedName>
</protein>
<comment type="caution">
    <text evidence="3">The sequence shown here is derived from an EMBL/GenBank/DDBJ whole genome shotgun (WGS) entry which is preliminary data.</text>
</comment>
<reference evidence="3 4" key="1">
    <citation type="submission" date="2019-03" db="EMBL/GenBank/DDBJ databases">
        <title>San Antonio Military Medical Center submission to MRSN (WRAIR), pending publication.</title>
        <authorList>
            <person name="Blyth D.M."/>
            <person name="Mccarthy S.L."/>
            <person name="Schall S.E."/>
            <person name="Stam J.A."/>
            <person name="Ong A.C."/>
            <person name="Mcgann P.T."/>
        </authorList>
    </citation>
    <scope>NUCLEOTIDE SEQUENCE [LARGE SCALE GENOMIC DNA]</scope>
    <source>
        <strain evidence="3 4">MRSN571793</strain>
    </source>
</reference>
<dbReference type="NCBIfam" id="TIGR00413">
    <property type="entry name" value="rlpA"/>
    <property type="match status" value="1"/>
</dbReference>
<dbReference type="InterPro" id="IPR009009">
    <property type="entry name" value="RlpA-like_DPBB"/>
</dbReference>
<dbReference type="EMBL" id="SOML01000003">
    <property type="protein sequence ID" value="TFD97401.1"/>
    <property type="molecule type" value="Genomic_DNA"/>
</dbReference>
<gene>
    <name evidence="3" type="ORF">E2605_06970</name>
</gene>
<dbReference type="STRING" id="1121485.GCA_000426485_02369"/>
<dbReference type="PANTHER" id="PTHR34183:SF1">
    <property type="entry name" value="ENDOLYTIC PEPTIDOGLYCAN TRANSGLYCOSYLASE RLPA"/>
    <property type="match status" value="1"/>
</dbReference>
<accession>A0A4Y8L567</accession>
<dbReference type="SUPFAM" id="SSF50685">
    <property type="entry name" value="Barwin-like endoglucanases"/>
    <property type="match status" value="1"/>
</dbReference>
<dbReference type="AlphaFoldDB" id="A0A4Y8L567"/>
<dbReference type="Proteomes" id="UP000297861">
    <property type="component" value="Unassembled WGS sequence"/>
</dbReference>
<evidence type="ECO:0000313" key="3">
    <source>
        <dbReference type="EMBL" id="TFD97401.1"/>
    </source>
</evidence>
<name>A0A4Y8L567_9BACT</name>